<accession>A0AAD8B654</accession>
<feature type="non-terminal residue" evidence="1">
    <location>
        <position position="1"/>
    </location>
</feature>
<dbReference type="Proteomes" id="UP001233172">
    <property type="component" value="Unassembled WGS sequence"/>
</dbReference>
<dbReference type="EMBL" id="JASAOG010000134">
    <property type="protein sequence ID" value="KAK0048736.1"/>
    <property type="molecule type" value="Genomic_DNA"/>
</dbReference>
<keyword evidence="2" id="KW-1185">Reference proteome</keyword>
<gene>
    <name evidence="1" type="ORF">Bpfe_021845</name>
</gene>
<sequence>DPRTISRVIYKGSVNMNLIEVQHLLTDPSQMATPTSVATTVLEVFQNYL</sequence>
<proteinExistence type="predicted"/>
<evidence type="ECO:0000313" key="1">
    <source>
        <dbReference type="EMBL" id="KAK0048736.1"/>
    </source>
</evidence>
<evidence type="ECO:0000313" key="2">
    <source>
        <dbReference type="Proteomes" id="UP001233172"/>
    </source>
</evidence>
<comment type="caution">
    <text evidence="1">The sequence shown here is derived from an EMBL/GenBank/DDBJ whole genome shotgun (WGS) entry which is preliminary data.</text>
</comment>
<reference evidence="1" key="2">
    <citation type="submission" date="2023-04" db="EMBL/GenBank/DDBJ databases">
        <authorList>
            <person name="Bu L."/>
            <person name="Lu L."/>
            <person name="Laidemitt M.R."/>
            <person name="Zhang S.M."/>
            <person name="Mutuku M."/>
            <person name="Mkoji G."/>
            <person name="Steinauer M."/>
            <person name="Loker E.S."/>
        </authorList>
    </citation>
    <scope>NUCLEOTIDE SEQUENCE</scope>
    <source>
        <strain evidence="1">KasaAsao</strain>
        <tissue evidence="1">Whole Snail</tissue>
    </source>
</reference>
<protein>
    <submittedName>
        <fullName evidence="1">Uncharacterized protein</fullName>
    </submittedName>
</protein>
<organism evidence="1 2">
    <name type="scientific">Biomphalaria pfeifferi</name>
    <name type="common">Bloodfluke planorb</name>
    <name type="synonym">Freshwater snail</name>
    <dbReference type="NCBI Taxonomy" id="112525"/>
    <lineage>
        <taxon>Eukaryota</taxon>
        <taxon>Metazoa</taxon>
        <taxon>Spiralia</taxon>
        <taxon>Lophotrochozoa</taxon>
        <taxon>Mollusca</taxon>
        <taxon>Gastropoda</taxon>
        <taxon>Heterobranchia</taxon>
        <taxon>Euthyneura</taxon>
        <taxon>Panpulmonata</taxon>
        <taxon>Hygrophila</taxon>
        <taxon>Lymnaeoidea</taxon>
        <taxon>Planorbidae</taxon>
        <taxon>Biomphalaria</taxon>
    </lineage>
</organism>
<reference evidence="1" key="1">
    <citation type="journal article" date="2023" name="PLoS Negl. Trop. Dis.">
        <title>A genome sequence for Biomphalaria pfeifferi, the major vector snail for the human-infecting parasite Schistosoma mansoni.</title>
        <authorList>
            <person name="Bu L."/>
            <person name="Lu L."/>
            <person name="Laidemitt M.R."/>
            <person name="Zhang S.M."/>
            <person name="Mutuku M."/>
            <person name="Mkoji G."/>
            <person name="Steinauer M."/>
            <person name="Loker E.S."/>
        </authorList>
    </citation>
    <scope>NUCLEOTIDE SEQUENCE</scope>
    <source>
        <strain evidence="1">KasaAsao</strain>
    </source>
</reference>
<dbReference type="AlphaFoldDB" id="A0AAD8B654"/>
<name>A0AAD8B654_BIOPF</name>